<dbReference type="OrthoDB" id="64669at2759"/>
<evidence type="ECO:0000313" key="2">
    <source>
        <dbReference type="EMBL" id="OQR91268.1"/>
    </source>
</evidence>
<evidence type="ECO:0000256" key="1">
    <source>
        <dbReference type="SAM" id="SignalP"/>
    </source>
</evidence>
<dbReference type="EMBL" id="JNBR01000545">
    <property type="protein sequence ID" value="OQR91268.1"/>
    <property type="molecule type" value="Genomic_DNA"/>
</dbReference>
<dbReference type="Proteomes" id="UP000243579">
    <property type="component" value="Unassembled WGS sequence"/>
</dbReference>
<proteinExistence type="predicted"/>
<organism evidence="2 3">
    <name type="scientific">Achlya hypogyna</name>
    <name type="common">Oomycete</name>
    <name type="synonym">Protoachlya hypogyna</name>
    <dbReference type="NCBI Taxonomy" id="1202772"/>
    <lineage>
        <taxon>Eukaryota</taxon>
        <taxon>Sar</taxon>
        <taxon>Stramenopiles</taxon>
        <taxon>Oomycota</taxon>
        <taxon>Saprolegniomycetes</taxon>
        <taxon>Saprolegniales</taxon>
        <taxon>Achlyaceae</taxon>
        <taxon>Achlya</taxon>
    </lineage>
</organism>
<dbReference type="SUPFAM" id="SSF48371">
    <property type="entry name" value="ARM repeat"/>
    <property type="match status" value="1"/>
</dbReference>
<dbReference type="InterPro" id="IPR016024">
    <property type="entry name" value="ARM-type_fold"/>
</dbReference>
<feature type="chain" id="PRO_5013071348" description="Secreted protein" evidence="1">
    <location>
        <begin position="25"/>
        <end position="298"/>
    </location>
</feature>
<gene>
    <name evidence="2" type="ORF">ACHHYP_04838</name>
</gene>
<dbReference type="InterPro" id="IPR011989">
    <property type="entry name" value="ARM-like"/>
</dbReference>
<feature type="signal peptide" evidence="1">
    <location>
        <begin position="1"/>
        <end position="24"/>
    </location>
</feature>
<dbReference type="Gene3D" id="1.25.10.10">
    <property type="entry name" value="Leucine-rich Repeat Variant"/>
    <property type="match status" value="1"/>
</dbReference>
<name>A0A1V9YZT5_ACHHY</name>
<dbReference type="AlphaFoldDB" id="A0A1V9YZT5"/>
<keyword evidence="3" id="KW-1185">Reference proteome</keyword>
<evidence type="ECO:0000313" key="3">
    <source>
        <dbReference type="Proteomes" id="UP000243579"/>
    </source>
</evidence>
<protein>
    <recommendedName>
        <fullName evidence="4">Secreted protein</fullName>
    </recommendedName>
</protein>
<accession>A0A1V9YZT5</accession>
<evidence type="ECO:0008006" key="4">
    <source>
        <dbReference type="Google" id="ProtNLM"/>
    </source>
</evidence>
<comment type="caution">
    <text evidence="2">The sequence shown here is derived from an EMBL/GenBank/DDBJ whole genome shotgun (WGS) entry which is preliminary data.</text>
</comment>
<reference evidence="2 3" key="1">
    <citation type="journal article" date="2014" name="Genome Biol. Evol.">
        <title>The secreted proteins of Achlya hypogyna and Thraustotheca clavata identify the ancestral oomycete secretome and reveal gene acquisitions by horizontal gene transfer.</title>
        <authorList>
            <person name="Misner I."/>
            <person name="Blouin N."/>
            <person name="Leonard G."/>
            <person name="Richards T.A."/>
            <person name="Lane C.E."/>
        </authorList>
    </citation>
    <scope>NUCLEOTIDE SEQUENCE [LARGE SCALE GENOMIC DNA]</scope>
    <source>
        <strain evidence="2 3">ATCC 48635</strain>
    </source>
</reference>
<keyword evidence="1" id="KW-0732">Signal</keyword>
<sequence>MGSREAVALLAAAAALSYAWLTWASDAPEDIHPASSPAGTTVNTLEDVQAKTIPELVAILDECEGSLLVEAAVMRLGDLAAFTPLQHQIAAASGITSLLDRLADMDCTRRCAAAILSTLSNLVVNDANHHVVGTQMNLELFLGWYKDNDIDVKQACARLLKNLSMWERYAAELLDLRAVDAMARDLFQRDCPRLDDTILQCWLNMQYPEVPFCHLQTMLNALEGGTPQSERAKETTMRLLLHCAKRDEASNGFVQHIVACLASLDFFMDANNVPDLFGYDELRQWYTERTMFEKAWAT</sequence>